<name>A0ABQ4CR69_9ACTN</name>
<gene>
    <name evidence="2" type="ORF">Asi02nite_33030</name>
</gene>
<proteinExistence type="predicted"/>
<evidence type="ECO:0000313" key="2">
    <source>
        <dbReference type="EMBL" id="GIF73785.1"/>
    </source>
</evidence>
<organism evidence="2 3">
    <name type="scientific">Asanoa siamensis</name>
    <dbReference type="NCBI Taxonomy" id="926357"/>
    <lineage>
        <taxon>Bacteria</taxon>
        <taxon>Bacillati</taxon>
        <taxon>Actinomycetota</taxon>
        <taxon>Actinomycetes</taxon>
        <taxon>Micromonosporales</taxon>
        <taxon>Micromonosporaceae</taxon>
        <taxon>Asanoa</taxon>
    </lineage>
</organism>
<dbReference type="Pfam" id="PF06013">
    <property type="entry name" value="WXG100"/>
    <property type="match status" value="1"/>
</dbReference>
<evidence type="ECO:0000256" key="1">
    <source>
        <dbReference type="SAM" id="Coils"/>
    </source>
</evidence>
<accession>A0ABQ4CR69</accession>
<reference evidence="2 3" key="1">
    <citation type="submission" date="2021-01" db="EMBL/GenBank/DDBJ databases">
        <title>Whole genome shotgun sequence of Asanoa siamensis NBRC 107932.</title>
        <authorList>
            <person name="Komaki H."/>
            <person name="Tamura T."/>
        </authorList>
    </citation>
    <scope>NUCLEOTIDE SEQUENCE [LARGE SCALE GENOMIC DNA]</scope>
    <source>
        <strain evidence="2 3">NBRC 107932</strain>
    </source>
</reference>
<dbReference type="InterPro" id="IPR010310">
    <property type="entry name" value="T7SS_ESAT-6-like"/>
</dbReference>
<dbReference type="InterPro" id="IPR036689">
    <property type="entry name" value="ESAT-6-like_sf"/>
</dbReference>
<sequence length="103" mass="11516">MPYTPGDSSGMSMSYQGAEAAAQFFDQTGQKLIQCVREFEERMKAPLNQWAGDTALTVDDLHRDMQETINQINRAVDAAKTVIRGAKDEFRKADLAGQSLFQR</sequence>
<dbReference type="RefSeq" id="WP_203713874.1">
    <property type="nucleotide sequence ID" value="NZ_BONE01000024.1"/>
</dbReference>
<evidence type="ECO:0000313" key="3">
    <source>
        <dbReference type="Proteomes" id="UP000604117"/>
    </source>
</evidence>
<keyword evidence="1" id="KW-0175">Coiled coil</keyword>
<evidence type="ECO:0008006" key="4">
    <source>
        <dbReference type="Google" id="ProtNLM"/>
    </source>
</evidence>
<protein>
    <recommendedName>
        <fullName evidence="4">ESAT-6-like protein</fullName>
    </recommendedName>
</protein>
<keyword evidence="3" id="KW-1185">Reference proteome</keyword>
<feature type="coiled-coil region" evidence="1">
    <location>
        <begin position="58"/>
        <end position="89"/>
    </location>
</feature>
<dbReference type="Gene3D" id="1.10.287.1060">
    <property type="entry name" value="ESAT-6-like"/>
    <property type="match status" value="1"/>
</dbReference>
<dbReference type="SUPFAM" id="SSF140453">
    <property type="entry name" value="EsxAB dimer-like"/>
    <property type="match status" value="1"/>
</dbReference>
<dbReference type="EMBL" id="BONE01000024">
    <property type="protein sequence ID" value="GIF73785.1"/>
    <property type="molecule type" value="Genomic_DNA"/>
</dbReference>
<comment type="caution">
    <text evidence="2">The sequence shown here is derived from an EMBL/GenBank/DDBJ whole genome shotgun (WGS) entry which is preliminary data.</text>
</comment>
<dbReference type="Proteomes" id="UP000604117">
    <property type="component" value="Unassembled WGS sequence"/>
</dbReference>